<evidence type="ECO:0000313" key="2">
    <source>
        <dbReference type="Proteomes" id="UP000276133"/>
    </source>
</evidence>
<organism evidence="1 2">
    <name type="scientific">Brachionus plicatilis</name>
    <name type="common">Marine rotifer</name>
    <name type="synonym">Brachionus muelleri</name>
    <dbReference type="NCBI Taxonomy" id="10195"/>
    <lineage>
        <taxon>Eukaryota</taxon>
        <taxon>Metazoa</taxon>
        <taxon>Spiralia</taxon>
        <taxon>Gnathifera</taxon>
        <taxon>Rotifera</taxon>
        <taxon>Eurotatoria</taxon>
        <taxon>Monogononta</taxon>
        <taxon>Pseudotrocha</taxon>
        <taxon>Ploima</taxon>
        <taxon>Brachionidae</taxon>
        <taxon>Brachionus</taxon>
    </lineage>
</organism>
<dbReference type="Proteomes" id="UP000276133">
    <property type="component" value="Unassembled WGS sequence"/>
</dbReference>
<accession>A0A3M7TAS6</accession>
<reference evidence="1 2" key="1">
    <citation type="journal article" date="2018" name="Sci. Rep.">
        <title>Genomic signatures of local adaptation to the degree of environmental predictability in rotifers.</title>
        <authorList>
            <person name="Franch-Gras L."/>
            <person name="Hahn C."/>
            <person name="Garcia-Roger E.M."/>
            <person name="Carmona M.J."/>
            <person name="Serra M."/>
            <person name="Gomez A."/>
        </authorList>
    </citation>
    <scope>NUCLEOTIDE SEQUENCE [LARGE SCALE GENOMIC DNA]</scope>
    <source>
        <strain evidence="1">HYR1</strain>
    </source>
</reference>
<protein>
    <submittedName>
        <fullName evidence="1">Uncharacterized protein</fullName>
    </submittedName>
</protein>
<dbReference type="EMBL" id="REGN01000041">
    <property type="protein sequence ID" value="RNA44998.1"/>
    <property type="molecule type" value="Genomic_DNA"/>
</dbReference>
<keyword evidence="2" id="KW-1185">Reference proteome</keyword>
<evidence type="ECO:0000313" key="1">
    <source>
        <dbReference type="EMBL" id="RNA44998.1"/>
    </source>
</evidence>
<dbReference type="AlphaFoldDB" id="A0A3M7TAS6"/>
<comment type="caution">
    <text evidence="1">The sequence shown here is derived from an EMBL/GenBank/DDBJ whole genome shotgun (WGS) entry which is preliminary data.</text>
</comment>
<gene>
    <name evidence="1" type="ORF">BpHYR1_042310</name>
</gene>
<name>A0A3M7TAS6_BRAPC</name>
<sequence length="189" mass="22646">MFEIYQILQTTYGIIKKIPQYRGLEKAFSDLIYLCWAAAKPGRSERDQNFWRPGRRPKIWTAELAGQNIDGRPNVRPNLKRTAILAVRQNQRKFLTVRLGGLVRGLKNFWPHQWPFVRFPTLDHHITNRKSKFLKIIRKNKIICINFFFNIKNIKKSRYKKFYDLKSKSKLSKSYFNSLKLFFLTYIQV</sequence>
<proteinExistence type="predicted"/>